<dbReference type="EMBL" id="JAGMUV010000018">
    <property type="protein sequence ID" value="KAH7129161.1"/>
    <property type="molecule type" value="Genomic_DNA"/>
</dbReference>
<accession>A0A9P9E3A6</accession>
<name>A0A9P9E3A6_9HYPO</name>
<proteinExistence type="predicted"/>
<dbReference type="Proteomes" id="UP000738349">
    <property type="component" value="Unassembled WGS sequence"/>
</dbReference>
<evidence type="ECO:0000313" key="2">
    <source>
        <dbReference type="Proteomes" id="UP000738349"/>
    </source>
</evidence>
<reference evidence="1" key="1">
    <citation type="journal article" date="2021" name="Nat. Commun.">
        <title>Genetic determinants of endophytism in the Arabidopsis root mycobiome.</title>
        <authorList>
            <person name="Mesny F."/>
            <person name="Miyauchi S."/>
            <person name="Thiergart T."/>
            <person name="Pickel B."/>
            <person name="Atanasova L."/>
            <person name="Karlsson M."/>
            <person name="Huettel B."/>
            <person name="Barry K.W."/>
            <person name="Haridas S."/>
            <person name="Chen C."/>
            <person name="Bauer D."/>
            <person name="Andreopoulos W."/>
            <person name="Pangilinan J."/>
            <person name="LaButti K."/>
            <person name="Riley R."/>
            <person name="Lipzen A."/>
            <person name="Clum A."/>
            <person name="Drula E."/>
            <person name="Henrissat B."/>
            <person name="Kohler A."/>
            <person name="Grigoriev I.V."/>
            <person name="Martin F.M."/>
            <person name="Hacquard S."/>
        </authorList>
    </citation>
    <scope>NUCLEOTIDE SEQUENCE</scope>
    <source>
        <strain evidence="1">MPI-CAGE-AT-0147</strain>
    </source>
</reference>
<protein>
    <submittedName>
        <fullName evidence="1">Uncharacterized protein</fullName>
    </submittedName>
</protein>
<dbReference type="AlphaFoldDB" id="A0A9P9E3A6"/>
<keyword evidence="2" id="KW-1185">Reference proteome</keyword>
<gene>
    <name evidence="1" type="ORF">EDB81DRAFT_808793</name>
</gene>
<evidence type="ECO:0000313" key="1">
    <source>
        <dbReference type="EMBL" id="KAH7129161.1"/>
    </source>
</evidence>
<sequence length="239" mass="27446">MTTYIQFEQTHWKWPCLLYSTHPRPASTSILKSSRFTLRILLFLHLIVLHHHGQPTNIASSDWKTADGRQRYESSQESEHLRTAWTSVTSSPFQTSLYCFPHHVVARQTGLSSTSDTVSVLFTFTFSHRLSSSEGIGEWDALLANFSRIIMKSPGGVVVTSSSYGWELNDDSYCVAFRYLNMETMQSFIEQSGVRQLLDGLLKCGARRIEMEFLETLFSARDGKDLLTRPRLRIREQLR</sequence>
<comment type="caution">
    <text evidence="1">The sequence shown here is derived from an EMBL/GenBank/DDBJ whole genome shotgun (WGS) entry which is preliminary data.</text>
</comment>
<organism evidence="1 2">
    <name type="scientific">Dactylonectria macrodidyma</name>
    <dbReference type="NCBI Taxonomy" id="307937"/>
    <lineage>
        <taxon>Eukaryota</taxon>
        <taxon>Fungi</taxon>
        <taxon>Dikarya</taxon>
        <taxon>Ascomycota</taxon>
        <taxon>Pezizomycotina</taxon>
        <taxon>Sordariomycetes</taxon>
        <taxon>Hypocreomycetidae</taxon>
        <taxon>Hypocreales</taxon>
        <taxon>Nectriaceae</taxon>
        <taxon>Dactylonectria</taxon>
    </lineage>
</organism>